<dbReference type="PROSITE" id="PS00977">
    <property type="entry name" value="FAD_G3PDH_1"/>
    <property type="match status" value="1"/>
</dbReference>
<dbReference type="Gene3D" id="6.10.250.1890">
    <property type="match status" value="1"/>
</dbReference>
<dbReference type="RefSeq" id="WP_015600017.1">
    <property type="nucleotide sequence ID" value="NC_021172.1"/>
</dbReference>
<dbReference type="PRINTS" id="PR01001">
    <property type="entry name" value="FADG3PDH"/>
</dbReference>
<comment type="catalytic activity">
    <reaction evidence="6">
        <text>a quinone + sn-glycerol 3-phosphate = dihydroxyacetone phosphate + a quinol</text>
        <dbReference type="Rhea" id="RHEA:18977"/>
        <dbReference type="ChEBI" id="CHEBI:24646"/>
        <dbReference type="ChEBI" id="CHEBI:57597"/>
        <dbReference type="ChEBI" id="CHEBI:57642"/>
        <dbReference type="ChEBI" id="CHEBI:132124"/>
        <dbReference type="EC" id="1.1.5.3"/>
    </reaction>
</comment>
<dbReference type="EC" id="1.1.5.3" evidence="6"/>
<evidence type="ECO:0000259" key="8">
    <source>
        <dbReference type="Pfam" id="PF16901"/>
    </source>
</evidence>
<dbReference type="Pfam" id="PF01266">
    <property type="entry name" value="DAO"/>
    <property type="match status" value="1"/>
</dbReference>
<dbReference type="Proteomes" id="UP000005952">
    <property type="component" value="Chromosome"/>
</dbReference>
<evidence type="ECO:0000256" key="6">
    <source>
        <dbReference type="RuleBase" id="RU361217"/>
    </source>
</evidence>
<keyword evidence="10" id="KW-1185">Reference proteome</keyword>
<dbReference type="SUPFAM" id="SSF51905">
    <property type="entry name" value="FAD/NAD(P)-binding domain"/>
    <property type="match status" value="1"/>
</dbReference>
<name>N0BAJ4_9HYPH</name>
<dbReference type="InterPro" id="IPR036188">
    <property type="entry name" value="FAD/NAD-bd_sf"/>
</dbReference>
<evidence type="ECO:0000256" key="1">
    <source>
        <dbReference type="ARBA" id="ARBA00001974"/>
    </source>
</evidence>
<dbReference type="InterPro" id="IPR031656">
    <property type="entry name" value="DAO_C"/>
</dbReference>
<gene>
    <name evidence="9" type="ORF">HYPDE_41678</name>
</gene>
<dbReference type="InterPro" id="IPR038299">
    <property type="entry name" value="DAO_C_sf"/>
</dbReference>
<dbReference type="eggNOG" id="COG0578">
    <property type="taxonomic scope" value="Bacteria"/>
</dbReference>
<evidence type="ECO:0000256" key="4">
    <source>
        <dbReference type="ARBA" id="ARBA00022827"/>
    </source>
</evidence>
<protein>
    <recommendedName>
        <fullName evidence="6">Glycerol-3-phosphate dehydrogenase</fullName>
        <ecNumber evidence="6">1.1.5.3</ecNumber>
    </recommendedName>
</protein>
<dbReference type="InterPro" id="IPR006076">
    <property type="entry name" value="FAD-dep_OxRdtase"/>
</dbReference>
<evidence type="ECO:0000256" key="5">
    <source>
        <dbReference type="ARBA" id="ARBA00023002"/>
    </source>
</evidence>
<dbReference type="AlphaFoldDB" id="N0BAJ4"/>
<dbReference type="PANTHER" id="PTHR11985">
    <property type="entry name" value="GLYCEROL-3-PHOSPHATE DEHYDROGENASE"/>
    <property type="match status" value="1"/>
</dbReference>
<dbReference type="Gene3D" id="1.10.8.870">
    <property type="entry name" value="Alpha-glycerophosphate oxidase, cap domain"/>
    <property type="match status" value="1"/>
</dbReference>
<comment type="cofactor">
    <cofactor evidence="1 6">
        <name>FAD</name>
        <dbReference type="ChEBI" id="CHEBI:57692"/>
    </cofactor>
</comment>
<dbReference type="OrthoDB" id="9766796at2"/>
<dbReference type="PROSITE" id="PS00978">
    <property type="entry name" value="FAD_G3PDH_2"/>
    <property type="match status" value="1"/>
</dbReference>
<sequence length="498" mass="53681">MSYEIYDLVVIGGGINGAGIAADAAMRGLRVLLAEADDLAGATSSASSKLIHGGLRYLEHYEFRLVREALAEREVLLAKAPHIIRPMRFILPHVAGMRSRALIRAGLFLYDHLATRRTLGGSQAIDLGADPAGAPLASNLKHGFSYWDCAVDDARLVVLNAIAAREAGARIATRTPVRALRVEGGLWIVTLGDEARHVAARAVVNAAGPWVGDVARLRGSSGARTADVRLIKGSHIVVPRIAGACDAYTLQNFDGRVVFALPFEADFTLIGTTEQPQTQNPRMASVTAEEETYLLDAANRYFRVSLKREQIIWRFAGVRPLDDDGSDNASAITRDYRLVVESDGTPPILHVIGGKITTYRKLAESALDLLGAYFPAAGSCSTKTAPLPGGDFEGGTFEAWFDDFARTNAGFGRNTLLRLARRYGTQTARVIEGALSERDLGKDFGAGLSAGEIAYLKSEEWAETADDILWRRTKTGLHIAPEARSSAADAIQSYLDTS</sequence>
<dbReference type="GO" id="GO:0009331">
    <property type="term" value="C:glycerol-3-phosphate dehydrogenase (FAD) complex"/>
    <property type="evidence" value="ECO:0007669"/>
    <property type="project" value="UniProtKB-UniRule"/>
</dbReference>
<feature type="domain" description="FAD dependent oxidoreductase" evidence="7">
    <location>
        <begin position="7"/>
        <end position="359"/>
    </location>
</feature>
<evidence type="ECO:0000313" key="9">
    <source>
        <dbReference type="EMBL" id="AGK60003.1"/>
    </source>
</evidence>
<organism evidence="9 10">
    <name type="scientific">Hyphomicrobium denitrificans 1NES1</name>
    <dbReference type="NCBI Taxonomy" id="670307"/>
    <lineage>
        <taxon>Bacteria</taxon>
        <taxon>Pseudomonadati</taxon>
        <taxon>Pseudomonadota</taxon>
        <taxon>Alphaproteobacteria</taxon>
        <taxon>Hyphomicrobiales</taxon>
        <taxon>Hyphomicrobiaceae</taxon>
        <taxon>Hyphomicrobium</taxon>
    </lineage>
</organism>
<accession>N0BAJ4</accession>
<dbReference type="NCBIfam" id="NF009906">
    <property type="entry name" value="PRK13369.1"/>
    <property type="match status" value="1"/>
</dbReference>
<dbReference type="NCBIfam" id="NF008899">
    <property type="entry name" value="PRK12266.1"/>
    <property type="match status" value="1"/>
</dbReference>
<dbReference type="STRING" id="670307.HYPDE_41678"/>
<evidence type="ECO:0000256" key="2">
    <source>
        <dbReference type="ARBA" id="ARBA00007330"/>
    </source>
</evidence>
<dbReference type="KEGG" id="hdt:HYPDE_41678"/>
<evidence type="ECO:0000313" key="10">
    <source>
        <dbReference type="Proteomes" id="UP000005952"/>
    </source>
</evidence>
<dbReference type="HOGENOM" id="CLU_015740_5_0_5"/>
<feature type="domain" description="Alpha-glycerophosphate oxidase C-terminal" evidence="8">
    <location>
        <begin position="380"/>
        <end position="491"/>
    </location>
</feature>
<keyword evidence="5 6" id="KW-0560">Oxidoreductase</keyword>
<dbReference type="EMBL" id="CP005587">
    <property type="protein sequence ID" value="AGK60003.1"/>
    <property type="molecule type" value="Genomic_DNA"/>
</dbReference>
<dbReference type="Gene3D" id="3.50.50.60">
    <property type="entry name" value="FAD/NAD(P)-binding domain"/>
    <property type="match status" value="1"/>
</dbReference>
<dbReference type="PANTHER" id="PTHR11985:SF15">
    <property type="entry name" value="GLYCEROL-3-PHOSPHATE DEHYDROGENASE, MITOCHONDRIAL"/>
    <property type="match status" value="1"/>
</dbReference>
<dbReference type="Gene3D" id="3.30.9.10">
    <property type="entry name" value="D-Amino Acid Oxidase, subunit A, domain 2"/>
    <property type="match status" value="1"/>
</dbReference>
<dbReference type="GO" id="GO:0046168">
    <property type="term" value="P:glycerol-3-phosphate catabolic process"/>
    <property type="evidence" value="ECO:0007669"/>
    <property type="project" value="TreeGrafter"/>
</dbReference>
<dbReference type="Pfam" id="PF16901">
    <property type="entry name" value="DAO_C"/>
    <property type="match status" value="1"/>
</dbReference>
<keyword evidence="4" id="KW-0274">FAD</keyword>
<evidence type="ECO:0000259" key="7">
    <source>
        <dbReference type="Pfam" id="PF01266"/>
    </source>
</evidence>
<proteinExistence type="inferred from homology"/>
<keyword evidence="3 6" id="KW-0285">Flavoprotein</keyword>
<dbReference type="InterPro" id="IPR000447">
    <property type="entry name" value="G3P_DH_FAD-dep"/>
</dbReference>
<comment type="similarity">
    <text evidence="2 6">Belongs to the FAD-dependent glycerol-3-phosphate dehydrogenase family.</text>
</comment>
<dbReference type="GO" id="GO:0004368">
    <property type="term" value="F:glycerol-3-phosphate dehydrogenase (quinone) activity"/>
    <property type="evidence" value="ECO:0007669"/>
    <property type="project" value="UniProtKB-EC"/>
</dbReference>
<reference evidence="9 10" key="1">
    <citation type="journal article" date="2013" name="Genome Announc.">
        <title>Genome sequences for three denitrifying bacterial strains isolated from a uranium- and nitrate-contaminated subsurface environment.</title>
        <authorList>
            <person name="Venkatramanan R."/>
            <person name="Prakash O."/>
            <person name="Woyke T."/>
            <person name="Chain P."/>
            <person name="Goodwin L.A."/>
            <person name="Watson D."/>
            <person name="Brooks S."/>
            <person name="Kostka J.E."/>
            <person name="Green S.J."/>
        </authorList>
    </citation>
    <scope>NUCLEOTIDE SEQUENCE [LARGE SCALE GENOMIC DNA]</scope>
    <source>
        <strain evidence="9 10">1NES1</strain>
    </source>
</reference>
<evidence type="ECO:0000256" key="3">
    <source>
        <dbReference type="ARBA" id="ARBA00022630"/>
    </source>
</evidence>